<dbReference type="Pfam" id="PF00069">
    <property type="entry name" value="Pkinase"/>
    <property type="match status" value="1"/>
</dbReference>
<name>A0ABW6PSQ3_9NOCA</name>
<dbReference type="PROSITE" id="PS00108">
    <property type="entry name" value="PROTEIN_KINASE_ST"/>
    <property type="match status" value="1"/>
</dbReference>
<dbReference type="EC" id="2.7.11.1" evidence="1"/>
<feature type="compositionally biased region" description="Low complexity" evidence="8">
    <location>
        <begin position="644"/>
        <end position="655"/>
    </location>
</feature>
<dbReference type="PANTHER" id="PTHR43289:SF6">
    <property type="entry name" value="SERINE_THREONINE-PROTEIN KINASE NEKL-3"/>
    <property type="match status" value="1"/>
</dbReference>
<evidence type="ECO:0000256" key="6">
    <source>
        <dbReference type="ARBA" id="ARBA00022840"/>
    </source>
</evidence>
<dbReference type="InterPro" id="IPR000719">
    <property type="entry name" value="Prot_kinase_dom"/>
</dbReference>
<accession>A0ABW6PSQ3</accession>
<organism evidence="11 12">
    <name type="scientific">Nocardia thailandica</name>
    <dbReference type="NCBI Taxonomy" id="257275"/>
    <lineage>
        <taxon>Bacteria</taxon>
        <taxon>Bacillati</taxon>
        <taxon>Actinomycetota</taxon>
        <taxon>Actinomycetes</taxon>
        <taxon>Mycobacteriales</taxon>
        <taxon>Nocardiaceae</taxon>
        <taxon>Nocardia</taxon>
    </lineage>
</organism>
<feature type="compositionally biased region" description="Low complexity" evidence="8">
    <location>
        <begin position="772"/>
        <end position="783"/>
    </location>
</feature>
<dbReference type="InterPro" id="IPR008271">
    <property type="entry name" value="Ser/Thr_kinase_AS"/>
</dbReference>
<keyword evidence="2" id="KW-0723">Serine/threonine-protein kinase</keyword>
<keyword evidence="9" id="KW-0812">Transmembrane</keyword>
<feature type="compositionally biased region" description="Low complexity" evidence="8">
    <location>
        <begin position="595"/>
        <end position="608"/>
    </location>
</feature>
<dbReference type="SMART" id="SM00220">
    <property type="entry name" value="S_TKc"/>
    <property type="match status" value="1"/>
</dbReference>
<evidence type="ECO:0000313" key="11">
    <source>
        <dbReference type="EMBL" id="MFF0545363.1"/>
    </source>
</evidence>
<comment type="caution">
    <text evidence="11">The sequence shown here is derived from an EMBL/GenBank/DDBJ whole genome shotgun (WGS) entry which is preliminary data.</text>
</comment>
<keyword evidence="9" id="KW-0472">Membrane</keyword>
<evidence type="ECO:0000256" key="2">
    <source>
        <dbReference type="ARBA" id="ARBA00022527"/>
    </source>
</evidence>
<keyword evidence="5 11" id="KW-0418">Kinase</keyword>
<evidence type="ECO:0000313" key="12">
    <source>
        <dbReference type="Proteomes" id="UP001601444"/>
    </source>
</evidence>
<dbReference type="GO" id="GO:0016301">
    <property type="term" value="F:kinase activity"/>
    <property type="evidence" value="ECO:0007669"/>
    <property type="project" value="UniProtKB-KW"/>
</dbReference>
<dbReference type="PROSITE" id="PS00107">
    <property type="entry name" value="PROTEIN_KINASE_ATP"/>
    <property type="match status" value="1"/>
</dbReference>
<evidence type="ECO:0000256" key="7">
    <source>
        <dbReference type="PROSITE-ProRule" id="PRU10141"/>
    </source>
</evidence>
<evidence type="ECO:0000256" key="3">
    <source>
        <dbReference type="ARBA" id="ARBA00022679"/>
    </source>
</evidence>
<feature type="transmembrane region" description="Helical" evidence="9">
    <location>
        <begin position="868"/>
        <end position="892"/>
    </location>
</feature>
<feature type="compositionally biased region" description="Low complexity" evidence="8">
    <location>
        <begin position="414"/>
        <end position="425"/>
    </location>
</feature>
<evidence type="ECO:0000256" key="8">
    <source>
        <dbReference type="SAM" id="MobiDB-lite"/>
    </source>
</evidence>
<dbReference type="InterPro" id="IPR011009">
    <property type="entry name" value="Kinase-like_dom_sf"/>
</dbReference>
<feature type="region of interest" description="Disordered" evidence="8">
    <location>
        <begin position="896"/>
        <end position="950"/>
    </location>
</feature>
<dbReference type="CDD" id="cd14014">
    <property type="entry name" value="STKc_PknB_like"/>
    <property type="match status" value="1"/>
</dbReference>
<evidence type="ECO:0000256" key="4">
    <source>
        <dbReference type="ARBA" id="ARBA00022741"/>
    </source>
</evidence>
<dbReference type="InterPro" id="IPR017441">
    <property type="entry name" value="Protein_kinase_ATP_BS"/>
</dbReference>
<dbReference type="PANTHER" id="PTHR43289">
    <property type="entry name" value="MITOGEN-ACTIVATED PROTEIN KINASE KINASE KINASE 20-RELATED"/>
    <property type="match status" value="1"/>
</dbReference>
<keyword evidence="6 7" id="KW-0067">ATP-binding</keyword>
<evidence type="ECO:0000256" key="9">
    <source>
        <dbReference type="SAM" id="Phobius"/>
    </source>
</evidence>
<keyword evidence="3" id="KW-0808">Transferase</keyword>
<evidence type="ECO:0000259" key="10">
    <source>
        <dbReference type="PROSITE" id="PS50011"/>
    </source>
</evidence>
<sequence>MFGPYELRTLLGAGGMGEVYEAYDTGKDRIVALKLLSEELAQDPAYQTRFRRESQAAARLAEPHVIPIHDWGVIDGVLFIDMRLVPGTDLRAALQRSGPLSPERAVGIVEQIAAALDAAHANGLVHRDVKPANILVTPADFAYLADFGIAHTEGDSAVTQVGMAVGSYTYMAPERFDVGPVSGRADIYSLACVLHECLTGAAPFSAVSMNVLIRSHLSEAPPRPSLLVPGLPAGLDEVIARGMAKDPGDRYPTAAALAQDARGALGAPAAAYGGAITRMPAPQGWGGHGPAGRPGFDAYGQDPAAPFDGGDRTGAAPFGAPGPGRPGQPAADGLAAARFGAPAPGGPGRAPGDRPIDPAADRGQGPGRTTGGRPLVGGSPRTAGDRPVAGPGRPVNGPERTTGGWPVRPGEPPAGRGALAGVARAGTDDTDEPPAAPAPGTGEFRVVGAVSATGGIETSRSVTGPATGAQPTLIVRPPEPREGAPETAGFHRVNPEGTGEFMMPAVIQPTGPTEIRVSDIHLTPLPPVDAAPEPPVAPPAYTPDQGLPHRRGDEKALPVRPFPDAHLYEDPAGPPTQQYTPPSAATRRYGTGEFAVPAPGPATGEGPATQYMNPVGDAPASPGAPQAAPQHRGPFGGPPRDPVGRPGAPAGAPPRLLGPPPADGPTTRYPDPAAGQGDPFDRDDSGDGPATRYMGPVAAPFPGGDGPATQYLPPVGGDSSATQYLEPVGDDPRGRYPESANGGAPATRRYPAAGEPAGYDDPERAKATQVHPGTGAPAAGYGAPPRGAAYSDYDDPGYGPGEDAAYGARDYREPAYDDGGYEAPGHGGPAYGAAPGYDDPAYAGGYDEPAYGYDDPAHGYDEPRRKSLLPVLIGVAAVVVLLLGGGIAWLLLGGSGGEQAASSPDNTTAATTPAAATAPPTASRGTSAPATTSAGAPALPAGAQPCDPAGSGGTFGRTATGSSVTSCGFAEAVRSAYAAGGTDQSRGGPRSVVATSPVTGRTYTMTCTPDGKVVTCTGGDNAVVYVY</sequence>
<dbReference type="Proteomes" id="UP001601444">
    <property type="component" value="Unassembled WGS sequence"/>
</dbReference>
<keyword evidence="9" id="KW-1133">Transmembrane helix</keyword>
<gene>
    <name evidence="11" type="ORF">ACFYTF_21250</name>
</gene>
<feature type="compositionally biased region" description="Pro residues" evidence="8">
    <location>
        <begin position="524"/>
        <end position="541"/>
    </location>
</feature>
<evidence type="ECO:0000256" key="5">
    <source>
        <dbReference type="ARBA" id="ARBA00022777"/>
    </source>
</evidence>
<protein>
    <recommendedName>
        <fullName evidence="1">non-specific serine/threonine protein kinase</fullName>
        <ecNumber evidence="1">2.7.11.1</ecNumber>
    </recommendedName>
</protein>
<feature type="compositionally biased region" description="Low complexity" evidence="8">
    <location>
        <begin position="618"/>
        <end position="633"/>
    </location>
</feature>
<dbReference type="Gene3D" id="1.10.510.10">
    <property type="entry name" value="Transferase(Phosphotransferase) domain 1"/>
    <property type="match status" value="1"/>
</dbReference>
<evidence type="ECO:0000256" key="1">
    <source>
        <dbReference type="ARBA" id="ARBA00012513"/>
    </source>
</evidence>
<feature type="binding site" evidence="7">
    <location>
        <position position="34"/>
    </location>
    <ligand>
        <name>ATP</name>
        <dbReference type="ChEBI" id="CHEBI:30616"/>
    </ligand>
</feature>
<dbReference type="SUPFAM" id="SSF56112">
    <property type="entry name" value="Protein kinase-like (PK-like)"/>
    <property type="match status" value="1"/>
</dbReference>
<feature type="domain" description="Protein kinase" evidence="10">
    <location>
        <begin position="5"/>
        <end position="265"/>
    </location>
</feature>
<dbReference type="EMBL" id="JBIAMX010000013">
    <property type="protein sequence ID" value="MFF0545363.1"/>
    <property type="molecule type" value="Genomic_DNA"/>
</dbReference>
<feature type="compositionally biased region" description="Basic and acidic residues" evidence="8">
    <location>
        <begin position="351"/>
        <end position="360"/>
    </location>
</feature>
<dbReference type="Gene3D" id="3.30.200.20">
    <property type="entry name" value="Phosphorylase Kinase, domain 1"/>
    <property type="match status" value="1"/>
</dbReference>
<feature type="region of interest" description="Disordered" evidence="8">
    <location>
        <begin position="456"/>
        <end position="488"/>
    </location>
</feature>
<keyword evidence="12" id="KW-1185">Reference proteome</keyword>
<keyword evidence="4 7" id="KW-0547">Nucleotide-binding</keyword>
<feature type="compositionally biased region" description="Low complexity" evidence="8">
    <location>
        <begin position="327"/>
        <end position="342"/>
    </location>
</feature>
<reference evidence="11 12" key="1">
    <citation type="submission" date="2024-10" db="EMBL/GenBank/DDBJ databases">
        <title>The Natural Products Discovery Center: Release of the First 8490 Sequenced Strains for Exploring Actinobacteria Biosynthetic Diversity.</title>
        <authorList>
            <person name="Kalkreuter E."/>
            <person name="Kautsar S.A."/>
            <person name="Yang D."/>
            <person name="Bader C.D."/>
            <person name="Teijaro C.N."/>
            <person name="Fluegel L."/>
            <person name="Davis C.M."/>
            <person name="Simpson J.R."/>
            <person name="Lauterbach L."/>
            <person name="Steele A.D."/>
            <person name="Gui C."/>
            <person name="Meng S."/>
            <person name="Li G."/>
            <person name="Viehrig K."/>
            <person name="Ye F."/>
            <person name="Su P."/>
            <person name="Kiefer A.F."/>
            <person name="Nichols A."/>
            <person name="Cepeda A.J."/>
            <person name="Yan W."/>
            <person name="Fan B."/>
            <person name="Jiang Y."/>
            <person name="Adhikari A."/>
            <person name="Zheng C.-J."/>
            <person name="Schuster L."/>
            <person name="Cowan T.M."/>
            <person name="Smanski M.J."/>
            <person name="Chevrette M.G."/>
            <person name="De Carvalho L.P.S."/>
            <person name="Shen B."/>
        </authorList>
    </citation>
    <scope>NUCLEOTIDE SEQUENCE [LARGE SCALE GENOMIC DNA]</scope>
    <source>
        <strain evidence="11 12">NPDC004045</strain>
    </source>
</reference>
<proteinExistence type="predicted"/>
<dbReference type="RefSeq" id="WP_387701812.1">
    <property type="nucleotide sequence ID" value="NZ_JBIAMX010000013.1"/>
</dbReference>
<feature type="region of interest" description="Disordered" evidence="8">
    <location>
        <begin position="283"/>
        <end position="443"/>
    </location>
</feature>
<feature type="compositionally biased region" description="Low complexity" evidence="8">
    <location>
        <begin position="900"/>
        <end position="943"/>
    </location>
</feature>
<feature type="region of interest" description="Disordered" evidence="8">
    <location>
        <begin position="523"/>
        <end position="783"/>
    </location>
</feature>
<dbReference type="PROSITE" id="PS50011">
    <property type="entry name" value="PROTEIN_KINASE_DOM"/>
    <property type="match status" value="1"/>
</dbReference>